<evidence type="ECO:0000259" key="8">
    <source>
        <dbReference type="Pfam" id="PF07992"/>
    </source>
</evidence>
<evidence type="ECO:0000256" key="2">
    <source>
        <dbReference type="ARBA" id="ARBA00022827"/>
    </source>
</evidence>
<sequence length="318" mass="34508">MTGFEFEVGSFGSNLKDYYDVVIIGGGPAGLTAAIYARRAGLTALVIEKALEGGAVTQTHVVENWPGEISIEGQALGQKFAEHAKHFGAEFHYAFAQKVYVDGDYKVVELDDGNKVKGRVVILATGTEPRKLGVPGEAEFRGRGVTYCAACDGYLFKDKDVVVVGGGDSACDESHFLSKIVKSITMVQNLPYLTAAKVLQDRVLNNPKIKVITNHVVKEIRGSNKVEEVVIVNNETKEEQVIKADGVFIYVGLVPQTQIFKGLVDMNDYGYIITDENMETNVPGIYAVGDIRVKNLRQIVTAAADGAIAVEHAAKKYF</sequence>
<evidence type="ECO:0000256" key="4">
    <source>
        <dbReference type="ARBA" id="ARBA00023157"/>
    </source>
</evidence>
<organism evidence="9 10">
    <name type="scientific">Fervidobacterium pennivorans</name>
    <dbReference type="NCBI Taxonomy" id="93466"/>
    <lineage>
        <taxon>Bacteria</taxon>
        <taxon>Thermotogati</taxon>
        <taxon>Thermotogota</taxon>
        <taxon>Thermotogae</taxon>
        <taxon>Thermotogales</taxon>
        <taxon>Fervidobacteriaceae</taxon>
        <taxon>Fervidobacterium</taxon>
    </lineage>
</organism>
<dbReference type="Proteomes" id="UP000077096">
    <property type="component" value="Chromosome"/>
</dbReference>
<comment type="catalytic activity">
    <reaction evidence="6">
        <text>[thioredoxin]-dithiol + NADP(+) = [thioredoxin]-disulfide + NADPH + H(+)</text>
        <dbReference type="Rhea" id="RHEA:20345"/>
        <dbReference type="Rhea" id="RHEA-COMP:10698"/>
        <dbReference type="Rhea" id="RHEA-COMP:10700"/>
        <dbReference type="ChEBI" id="CHEBI:15378"/>
        <dbReference type="ChEBI" id="CHEBI:29950"/>
        <dbReference type="ChEBI" id="CHEBI:50058"/>
        <dbReference type="ChEBI" id="CHEBI:57783"/>
        <dbReference type="ChEBI" id="CHEBI:58349"/>
        <dbReference type="EC" id="1.8.1.9"/>
    </reaction>
</comment>
<dbReference type="InterPro" id="IPR050097">
    <property type="entry name" value="Ferredoxin-NADP_redctase_2"/>
</dbReference>
<keyword evidence="5 6" id="KW-0676">Redox-active center</keyword>
<comment type="similarity">
    <text evidence="6">Belongs to the class-II pyridine nucleotide-disulfide oxidoreductase family.</text>
</comment>
<dbReference type="SUPFAM" id="SSF51905">
    <property type="entry name" value="FAD/NAD(P)-binding domain"/>
    <property type="match status" value="1"/>
</dbReference>
<keyword evidence="3 6" id="KW-0560">Oxidoreductase</keyword>
<evidence type="ECO:0000256" key="6">
    <source>
        <dbReference type="RuleBase" id="RU003880"/>
    </source>
</evidence>
<evidence type="ECO:0000313" key="9">
    <source>
        <dbReference type="EMBL" id="ANE42011.1"/>
    </source>
</evidence>
<proteinExistence type="inferred from homology"/>
<dbReference type="PROSITE" id="PS00573">
    <property type="entry name" value="PYRIDINE_REDOX_2"/>
    <property type="match status" value="1"/>
</dbReference>
<keyword evidence="2 6" id="KW-0274">FAD</keyword>
<feature type="domain" description="FAD/NAD(P)-binding" evidence="8">
    <location>
        <begin position="19"/>
        <end position="306"/>
    </location>
</feature>
<name>A0A172T4V9_FERPE</name>
<keyword evidence="4" id="KW-1015">Disulfide bond</keyword>
<accession>A0A172T4V9</accession>
<evidence type="ECO:0000256" key="5">
    <source>
        <dbReference type="ARBA" id="ARBA00023284"/>
    </source>
</evidence>
<dbReference type="Gene3D" id="3.50.50.60">
    <property type="entry name" value="FAD/NAD(P)-binding domain"/>
    <property type="match status" value="2"/>
</dbReference>
<comment type="cofactor">
    <cofactor evidence="7">
        <name>FAD</name>
        <dbReference type="ChEBI" id="CHEBI:57692"/>
    </cofactor>
    <text evidence="7">Binds 1 FAD per subunit.</text>
</comment>
<evidence type="ECO:0000256" key="3">
    <source>
        <dbReference type="ARBA" id="ARBA00023002"/>
    </source>
</evidence>
<dbReference type="GO" id="GO:0019430">
    <property type="term" value="P:removal of superoxide radicals"/>
    <property type="evidence" value="ECO:0007669"/>
    <property type="project" value="UniProtKB-UniRule"/>
</dbReference>
<dbReference type="InterPro" id="IPR005982">
    <property type="entry name" value="Thioredox_Rdtase"/>
</dbReference>
<dbReference type="EMBL" id="CP011393">
    <property type="protein sequence ID" value="ANE42011.1"/>
    <property type="molecule type" value="Genomic_DNA"/>
</dbReference>
<dbReference type="PRINTS" id="PR00469">
    <property type="entry name" value="PNDRDTASEII"/>
</dbReference>
<reference evidence="9 10" key="1">
    <citation type="submission" date="2014-08" db="EMBL/GenBank/DDBJ databases">
        <title>Fervidobacterium pennivorans DYC genome.</title>
        <authorList>
            <person name="Wushke S."/>
        </authorList>
    </citation>
    <scope>NUCLEOTIDE SEQUENCE [LARGE SCALE GENOMIC DNA]</scope>
    <source>
        <strain evidence="9 10">DYC</strain>
    </source>
</reference>
<dbReference type="PATRIC" id="fig|93466.3.peg.1841"/>
<dbReference type="InterPro" id="IPR023753">
    <property type="entry name" value="FAD/NAD-binding_dom"/>
</dbReference>
<dbReference type="GO" id="GO:0005737">
    <property type="term" value="C:cytoplasm"/>
    <property type="evidence" value="ECO:0007669"/>
    <property type="project" value="InterPro"/>
</dbReference>
<keyword evidence="7" id="KW-0521">NADP</keyword>
<dbReference type="AlphaFoldDB" id="A0A172T4V9"/>
<dbReference type="OrthoDB" id="9806179at2"/>
<dbReference type="InterPro" id="IPR036188">
    <property type="entry name" value="FAD/NAD-bd_sf"/>
</dbReference>
<dbReference type="InterPro" id="IPR008255">
    <property type="entry name" value="Pyr_nucl-diS_OxRdtase_2_AS"/>
</dbReference>
<evidence type="ECO:0000256" key="7">
    <source>
        <dbReference type="RuleBase" id="RU003881"/>
    </source>
</evidence>
<dbReference type="PRINTS" id="PR00368">
    <property type="entry name" value="FADPNR"/>
</dbReference>
<keyword evidence="1 6" id="KW-0285">Flavoprotein</keyword>
<comment type="subunit">
    <text evidence="6">Homodimer.</text>
</comment>
<dbReference type="GO" id="GO:0004791">
    <property type="term" value="F:thioredoxin-disulfide reductase (NADPH) activity"/>
    <property type="evidence" value="ECO:0007669"/>
    <property type="project" value="UniProtKB-UniRule"/>
</dbReference>
<dbReference type="PANTHER" id="PTHR48105">
    <property type="entry name" value="THIOREDOXIN REDUCTASE 1-RELATED-RELATED"/>
    <property type="match status" value="1"/>
</dbReference>
<evidence type="ECO:0000256" key="1">
    <source>
        <dbReference type="ARBA" id="ARBA00022630"/>
    </source>
</evidence>
<gene>
    <name evidence="9" type="ORF">JM64_08770</name>
</gene>
<evidence type="ECO:0000313" key="10">
    <source>
        <dbReference type="Proteomes" id="UP000077096"/>
    </source>
</evidence>
<protein>
    <recommendedName>
        <fullName evidence="6">Thioredoxin reductase</fullName>
        <ecNumber evidence="6">1.8.1.9</ecNumber>
    </recommendedName>
</protein>
<dbReference type="Pfam" id="PF07992">
    <property type="entry name" value="Pyr_redox_2"/>
    <property type="match status" value="1"/>
</dbReference>
<dbReference type="NCBIfam" id="TIGR01292">
    <property type="entry name" value="TRX_reduct"/>
    <property type="match status" value="1"/>
</dbReference>
<dbReference type="KEGG" id="fng:JM64_08770"/>
<dbReference type="EC" id="1.8.1.9" evidence="6"/>